<comment type="caution">
    <text evidence="1">The sequence shown here is derived from an EMBL/GenBank/DDBJ whole genome shotgun (WGS) entry which is preliminary data.</text>
</comment>
<dbReference type="AlphaFoldDB" id="A0A929S0J3"/>
<proteinExistence type="predicted"/>
<evidence type="ECO:0000313" key="1">
    <source>
        <dbReference type="EMBL" id="MBF0971059.1"/>
    </source>
</evidence>
<gene>
    <name evidence="1" type="ORF">HXK21_08485</name>
</gene>
<reference evidence="1" key="1">
    <citation type="submission" date="2020-04" db="EMBL/GenBank/DDBJ databases">
        <title>Deep metagenomics examines the oral microbiome during advanced dental caries in children, revealing novel taxa and co-occurrences with host molecules.</title>
        <authorList>
            <person name="Baker J.L."/>
            <person name="Morton J.T."/>
            <person name="Dinis M."/>
            <person name="Alvarez R."/>
            <person name="Tran N.C."/>
            <person name="Knight R."/>
            <person name="Edlund A."/>
        </authorList>
    </citation>
    <scope>NUCLEOTIDE SEQUENCE</scope>
    <source>
        <strain evidence="1">JCVI_34_bin.1</strain>
    </source>
</reference>
<dbReference type="RefSeq" id="WP_296090617.1">
    <property type="nucleotide sequence ID" value="NZ_CAUOSC010000038.1"/>
</dbReference>
<dbReference type="InterPro" id="IPR032574">
    <property type="entry name" value="DUF4924"/>
</dbReference>
<sequence>MIIAEQLRNSNRAEYLLYMWQVEDLIRAYDCDIERIEKEYLSRFQLDDEKTKAIRQWYADLCEMMQGEGLTQQGHLQINNNVLQELTELHEQLLHSDHFPYYKEMYHNVLPHIVRLRAKGSEKSAPELQTCFEALYGALLLKLQRKPVSAETTQALKDITTLLGQLSDYYFQDKKEPISF</sequence>
<evidence type="ECO:0000313" key="2">
    <source>
        <dbReference type="Proteomes" id="UP000704068"/>
    </source>
</evidence>
<name>A0A929S0J3_9BACT</name>
<accession>A0A929S0J3</accession>
<organism evidence="1 2">
    <name type="scientific">Alloprevotella tannerae</name>
    <dbReference type="NCBI Taxonomy" id="76122"/>
    <lineage>
        <taxon>Bacteria</taxon>
        <taxon>Pseudomonadati</taxon>
        <taxon>Bacteroidota</taxon>
        <taxon>Bacteroidia</taxon>
        <taxon>Bacteroidales</taxon>
        <taxon>Prevotellaceae</taxon>
        <taxon>Alloprevotella</taxon>
    </lineage>
</organism>
<dbReference type="EMBL" id="JABZGR010000036">
    <property type="protein sequence ID" value="MBF0971059.1"/>
    <property type="molecule type" value="Genomic_DNA"/>
</dbReference>
<protein>
    <submittedName>
        <fullName evidence="1">DUF4924 family protein</fullName>
    </submittedName>
</protein>
<dbReference type="Proteomes" id="UP000704068">
    <property type="component" value="Unassembled WGS sequence"/>
</dbReference>
<dbReference type="Pfam" id="PF16271">
    <property type="entry name" value="DUF4924"/>
    <property type="match status" value="1"/>
</dbReference>